<evidence type="ECO:0000313" key="1">
    <source>
        <dbReference type="EMBL" id="ACE90190.1"/>
    </source>
</evidence>
<dbReference type="KEGG" id="rec:RHECIAT_CH0001209"/>
<organism evidence="1 2">
    <name type="scientific">Rhizobium etli (strain CIAT 652)</name>
    <dbReference type="NCBI Taxonomy" id="491916"/>
    <lineage>
        <taxon>Bacteria</taxon>
        <taxon>Pseudomonadati</taxon>
        <taxon>Pseudomonadota</taxon>
        <taxon>Alphaproteobacteria</taxon>
        <taxon>Hyphomicrobiales</taxon>
        <taxon>Rhizobiaceae</taxon>
        <taxon>Rhizobium/Agrobacterium group</taxon>
        <taxon>Rhizobium</taxon>
    </lineage>
</organism>
<protein>
    <submittedName>
        <fullName evidence="1">Uncharacterized protein</fullName>
    </submittedName>
</protein>
<name>B3PTD0_RHIE6</name>
<accession>B3PTD0</accession>
<proteinExistence type="predicted"/>
<gene>
    <name evidence="1" type="ordered locus">RHECIAT_CH0001209</name>
</gene>
<sequence>MVPGVGSKYCCRGRVSGWVGHRPKWPAFTILGFHKSRTELFRPDKTCAVVQQHRSQAMDHSSAWEPVLMIRPPSGLIMCSPAVIDMFT</sequence>
<reference evidence="1 2" key="1">
    <citation type="submission" date="2008-04" db="EMBL/GenBank/DDBJ databases">
        <title>Genome diversity and DNA divergence of Rhizobium etli.</title>
        <authorList>
            <person name="Gonzalez V."/>
            <person name="Acosta J.L."/>
            <person name="Santamaria R.I."/>
            <person name="Bustos P."/>
            <person name="Hernandez-Gonzalez I.L."/>
            <person name="Fernandez J.L."/>
            <person name="Diaz R."/>
            <person name="Flores M."/>
            <person name="Mora J."/>
            <person name="Palacios R."/>
            <person name="Davila G."/>
        </authorList>
    </citation>
    <scope>NUCLEOTIDE SEQUENCE [LARGE SCALE GENOMIC DNA]</scope>
    <source>
        <strain evidence="1 2">CIAT 652</strain>
    </source>
</reference>
<dbReference type="HOGENOM" id="CLU_2466808_0_0_5"/>
<evidence type="ECO:0000313" key="2">
    <source>
        <dbReference type="Proteomes" id="UP000008817"/>
    </source>
</evidence>
<dbReference type="EMBL" id="CP001074">
    <property type="protein sequence ID" value="ACE90190.1"/>
    <property type="molecule type" value="Genomic_DNA"/>
</dbReference>
<dbReference type="AlphaFoldDB" id="B3PTD0"/>
<dbReference type="Proteomes" id="UP000008817">
    <property type="component" value="Chromosome"/>
</dbReference>